<sequence>MVDRAVADALILHEVDDLLEGFEVLRRVSVQLDIGDMARVGQRVVGRFDADLIVRADREIHRDVEAVGVVVAVGHALDLAEAFGVHAHKAARKALCRGA</sequence>
<dbReference type="EMBL" id="VSSQ01088548">
    <property type="protein sequence ID" value="MPN35146.1"/>
    <property type="molecule type" value="Genomic_DNA"/>
</dbReference>
<accession>A0A645H9F8</accession>
<organism evidence="1">
    <name type="scientific">bioreactor metagenome</name>
    <dbReference type="NCBI Taxonomy" id="1076179"/>
    <lineage>
        <taxon>unclassified sequences</taxon>
        <taxon>metagenomes</taxon>
        <taxon>ecological metagenomes</taxon>
    </lineage>
</organism>
<name>A0A645H9F8_9ZZZZ</name>
<gene>
    <name evidence="1" type="ORF">SDC9_182641</name>
</gene>
<dbReference type="AlphaFoldDB" id="A0A645H9F8"/>
<reference evidence="1" key="1">
    <citation type="submission" date="2019-08" db="EMBL/GenBank/DDBJ databases">
        <authorList>
            <person name="Kucharzyk K."/>
            <person name="Murdoch R.W."/>
            <person name="Higgins S."/>
            <person name="Loffler F."/>
        </authorList>
    </citation>
    <scope>NUCLEOTIDE SEQUENCE</scope>
</reference>
<comment type="caution">
    <text evidence="1">The sequence shown here is derived from an EMBL/GenBank/DDBJ whole genome shotgun (WGS) entry which is preliminary data.</text>
</comment>
<protein>
    <submittedName>
        <fullName evidence="1">Uncharacterized protein</fullName>
    </submittedName>
</protein>
<proteinExistence type="predicted"/>
<evidence type="ECO:0000313" key="1">
    <source>
        <dbReference type="EMBL" id="MPN35146.1"/>
    </source>
</evidence>